<organism evidence="3 4">
    <name type="scientific">Ophiobolus disseminans</name>
    <dbReference type="NCBI Taxonomy" id="1469910"/>
    <lineage>
        <taxon>Eukaryota</taxon>
        <taxon>Fungi</taxon>
        <taxon>Dikarya</taxon>
        <taxon>Ascomycota</taxon>
        <taxon>Pezizomycotina</taxon>
        <taxon>Dothideomycetes</taxon>
        <taxon>Pleosporomycetidae</taxon>
        <taxon>Pleosporales</taxon>
        <taxon>Pleosporineae</taxon>
        <taxon>Phaeosphaeriaceae</taxon>
        <taxon>Ophiobolus</taxon>
    </lineage>
</organism>
<dbReference type="OrthoDB" id="5357734at2759"/>
<evidence type="ECO:0000256" key="1">
    <source>
        <dbReference type="SAM" id="MobiDB-lite"/>
    </source>
</evidence>
<evidence type="ECO:0000313" key="3">
    <source>
        <dbReference type="EMBL" id="KAF2822517.1"/>
    </source>
</evidence>
<feature type="transmembrane region" description="Helical" evidence="2">
    <location>
        <begin position="188"/>
        <end position="214"/>
    </location>
</feature>
<feature type="compositionally biased region" description="Basic and acidic residues" evidence="1">
    <location>
        <begin position="35"/>
        <end position="50"/>
    </location>
</feature>
<dbReference type="EMBL" id="MU006234">
    <property type="protein sequence ID" value="KAF2822517.1"/>
    <property type="molecule type" value="Genomic_DNA"/>
</dbReference>
<feature type="region of interest" description="Disordered" evidence="1">
    <location>
        <begin position="1"/>
        <end position="79"/>
    </location>
</feature>
<evidence type="ECO:0000313" key="4">
    <source>
        <dbReference type="Proteomes" id="UP000799424"/>
    </source>
</evidence>
<feature type="compositionally biased region" description="Polar residues" evidence="1">
    <location>
        <begin position="9"/>
        <end position="34"/>
    </location>
</feature>
<sequence length="751" mass="83173">MADEIRQAPTATSTHVGEVQSNSQTNSIGPPKSSNSEDSKMTEVNNEKHFSTAPTLNAREADADLKNPDEKGPQLPPRHSAVQFEQHPDIQHVPYSPIFAPNDYRNTGTWTDSAYPKKPDFDVEAREVDYDDGIDWKPGKKDQFPWIGFAGFVTIVIATAMAVAILALSDKKLVTEWPFRRFPIQPNVLLNIANQVQNLGLITLVGQGLAIAWWRKALRGSSLRTLHRNHAYSYSVYSILTSGKHFNIIALAALMTKFAVIDSTLFQKATKTIVTQEKNYTNATVTGWIEQQWTPKSGGIPGDEGNIKTVDKPWANVIDAYNLKIANGKVHDLLNERSSFFDCPYRQECFGKVQGIGFAFSCNTSTEDVDYGIMRRGQQGGVQSSFPLWDVKFDTEWSTPSKPYANVRLDMLYVDSNKGSSNESCPGTLTRRVCGIRPAIVEYPVTVMMPSKQELAGGNIVTHIKFFDDNQNWTLSAPLDTEQIDGLKVVKYVDLDENYNEVSTVGAMTYVFNNLYSSNANLTYTTGWDIQSRGSQAQTIFYAENDRDEHSKCYYDINKPGRDDPAFELLRKVNTLGFVAGLYLKGAASIDRKDREKSNLAHQTFETAVTGIVEQYQTSFAYVGGALAATLITVLLVLPVYWGFWQLGRKVTLGPLEISHAFNAPIIRPAKIMNHHGDFEEVLNDVGKRRVQYGQLVGRPAGEMGIAEPHKVATPDARHGGQVLHNKSNRRIAMGAAIGGVVAATLGGNAK</sequence>
<gene>
    <name evidence="3" type="ORF">CC86DRAFT_79694</name>
</gene>
<reference evidence="3" key="1">
    <citation type="journal article" date="2020" name="Stud. Mycol.">
        <title>101 Dothideomycetes genomes: a test case for predicting lifestyles and emergence of pathogens.</title>
        <authorList>
            <person name="Haridas S."/>
            <person name="Albert R."/>
            <person name="Binder M."/>
            <person name="Bloem J."/>
            <person name="Labutti K."/>
            <person name="Salamov A."/>
            <person name="Andreopoulos B."/>
            <person name="Baker S."/>
            <person name="Barry K."/>
            <person name="Bills G."/>
            <person name="Bluhm B."/>
            <person name="Cannon C."/>
            <person name="Castanera R."/>
            <person name="Culley D."/>
            <person name="Daum C."/>
            <person name="Ezra D."/>
            <person name="Gonzalez J."/>
            <person name="Henrissat B."/>
            <person name="Kuo A."/>
            <person name="Liang C."/>
            <person name="Lipzen A."/>
            <person name="Lutzoni F."/>
            <person name="Magnuson J."/>
            <person name="Mondo S."/>
            <person name="Nolan M."/>
            <person name="Ohm R."/>
            <person name="Pangilinan J."/>
            <person name="Park H.-J."/>
            <person name="Ramirez L."/>
            <person name="Alfaro M."/>
            <person name="Sun H."/>
            <person name="Tritt A."/>
            <person name="Yoshinaga Y."/>
            <person name="Zwiers L.-H."/>
            <person name="Turgeon B."/>
            <person name="Goodwin S."/>
            <person name="Spatafora J."/>
            <person name="Crous P."/>
            <person name="Grigoriev I."/>
        </authorList>
    </citation>
    <scope>NUCLEOTIDE SEQUENCE</scope>
    <source>
        <strain evidence="3">CBS 113818</strain>
    </source>
</reference>
<name>A0A6A6ZQD1_9PLEO</name>
<accession>A0A6A6ZQD1</accession>
<feature type="transmembrane region" description="Helical" evidence="2">
    <location>
        <begin position="234"/>
        <end position="255"/>
    </location>
</feature>
<dbReference type="PANTHER" id="PTHR37576">
    <property type="entry name" value="DEFECT AT LOW TEMPERATURE PROTEIN 1"/>
    <property type="match status" value="1"/>
</dbReference>
<feature type="compositionally biased region" description="Basic and acidic residues" evidence="1">
    <location>
        <begin position="59"/>
        <end position="72"/>
    </location>
</feature>
<keyword evidence="2" id="KW-0472">Membrane</keyword>
<feature type="transmembrane region" description="Helical" evidence="2">
    <location>
        <begin position="620"/>
        <end position="644"/>
    </location>
</feature>
<keyword evidence="2" id="KW-0812">Transmembrane</keyword>
<feature type="transmembrane region" description="Helical" evidence="2">
    <location>
        <begin position="146"/>
        <end position="168"/>
    </location>
</feature>
<evidence type="ECO:0000256" key="2">
    <source>
        <dbReference type="SAM" id="Phobius"/>
    </source>
</evidence>
<proteinExistence type="predicted"/>
<protein>
    <submittedName>
        <fullName evidence="3">Uncharacterized protein</fullName>
    </submittedName>
</protein>
<dbReference type="PANTHER" id="PTHR37576:SF2">
    <property type="entry name" value="DEFECT AT LOW TEMPERATURE PROTEIN 1"/>
    <property type="match status" value="1"/>
</dbReference>
<dbReference type="Proteomes" id="UP000799424">
    <property type="component" value="Unassembled WGS sequence"/>
</dbReference>
<keyword evidence="2" id="KW-1133">Transmembrane helix</keyword>
<dbReference type="Pfam" id="PF11374">
    <property type="entry name" value="DUF3176"/>
    <property type="match status" value="1"/>
</dbReference>
<dbReference type="InterPro" id="IPR021514">
    <property type="entry name" value="DUF3176"/>
</dbReference>
<dbReference type="AlphaFoldDB" id="A0A6A6ZQD1"/>
<keyword evidence="4" id="KW-1185">Reference proteome</keyword>